<feature type="transmembrane region" description="Helical" evidence="1">
    <location>
        <begin position="193"/>
        <end position="212"/>
    </location>
</feature>
<feature type="transmembrane region" description="Helical" evidence="1">
    <location>
        <begin position="352"/>
        <end position="372"/>
    </location>
</feature>
<reference evidence="3 4" key="1">
    <citation type="submission" date="2019-07" db="EMBL/GenBank/DDBJ databases">
        <title>Sulfurimonas paralvinellae sp. nov., a novel mesophilic, hydrogen- and sulfur-oxidizing chemolithoautotroph within the Epsilonproteo- bacteria isolated from a deep-sea hydrothermal vent polychaete nest, reclassification of Thiomicrospira denitrificans as Sulfurimonas denitrificans comb. nov. and emended description of the genus Sulfurimonas.</title>
        <authorList>
            <person name="Wang S."/>
            <person name="Jiang L."/>
            <person name="Shao Z."/>
        </authorList>
    </citation>
    <scope>NUCLEOTIDE SEQUENCE [LARGE SCALE GENOMIC DNA]</scope>
    <source>
        <strain evidence="3 4">GO25</strain>
    </source>
</reference>
<name>A0A7M1B8L1_9BACT</name>
<organism evidence="3 4">
    <name type="scientific">Sulfurimonas paralvinellae</name>
    <dbReference type="NCBI Taxonomy" id="317658"/>
    <lineage>
        <taxon>Bacteria</taxon>
        <taxon>Pseudomonadati</taxon>
        <taxon>Campylobacterota</taxon>
        <taxon>Epsilonproteobacteria</taxon>
        <taxon>Campylobacterales</taxon>
        <taxon>Sulfurimonadaceae</taxon>
        <taxon>Sulfurimonas</taxon>
    </lineage>
</organism>
<feature type="transmembrane region" description="Helical" evidence="1">
    <location>
        <begin position="58"/>
        <end position="78"/>
    </location>
</feature>
<feature type="transmembrane region" description="Helical" evidence="1">
    <location>
        <begin position="224"/>
        <end position="242"/>
    </location>
</feature>
<feature type="transmembrane region" description="Helical" evidence="1">
    <location>
        <begin position="90"/>
        <end position="110"/>
    </location>
</feature>
<feature type="domain" description="Heparan-alpha-glucosaminide N-acetyltransferase catalytic" evidence="2">
    <location>
        <begin position="10"/>
        <end position="216"/>
    </location>
</feature>
<feature type="transmembrane region" description="Helical" evidence="1">
    <location>
        <begin position="273"/>
        <end position="291"/>
    </location>
</feature>
<accession>A0A7M1B8L1</accession>
<sequence>MSALTQKKERFEALDILRGLAMVIMALDHARDFFALDFVLSSPTDLAMTNMEVFLTRWITHFAAPTFIFLAGIGLFFASGRRTKSQLATLALTRGIWLIFLELTLVGFFWCFSSDFIYKPKVGVLFAIGIAMIAMSVIIYLPRYLIAFISLFLIFGHNMFDSIEPHMFKDYFWIWHLLHVPGNIYIGDIELRVIYPLAPWIGVMALGYLFGPVTKLPRADRKKVFLFTGLSFFVISIMLRWGNIYGDPSFWSPHPTLEYSIMSFLNFTKYPPSLIYILFLLGSAMMLMGLLDRPLGRWSEPLKVFGQVPFFFYILHIPLLHLGGIALALYVFNDASWLFQAPLGETPSGYSYGYELLPTYLAWISAVVILYYPSRWFAGLKASRKDWWISYF</sequence>
<dbReference type="RefSeq" id="WP_193110184.1">
    <property type="nucleotide sequence ID" value="NZ_CP041406.1"/>
</dbReference>
<dbReference type="EMBL" id="CP041406">
    <property type="protein sequence ID" value="QOP46069.1"/>
    <property type="molecule type" value="Genomic_DNA"/>
</dbReference>
<evidence type="ECO:0000313" key="4">
    <source>
        <dbReference type="Proteomes" id="UP000593580"/>
    </source>
</evidence>
<evidence type="ECO:0000259" key="2">
    <source>
        <dbReference type="Pfam" id="PF07786"/>
    </source>
</evidence>
<dbReference type="Pfam" id="PF07786">
    <property type="entry name" value="HGSNAT_cat"/>
    <property type="match status" value="1"/>
</dbReference>
<feature type="transmembrane region" description="Helical" evidence="1">
    <location>
        <begin position="311"/>
        <end position="332"/>
    </location>
</feature>
<dbReference type="PANTHER" id="PTHR40407:SF1">
    <property type="entry name" value="HEPARAN-ALPHA-GLUCOSAMINIDE N-ACETYLTRANSFERASE CATALYTIC DOMAIN-CONTAINING PROTEIN"/>
    <property type="match status" value="1"/>
</dbReference>
<keyword evidence="1" id="KW-0812">Transmembrane</keyword>
<evidence type="ECO:0000256" key="1">
    <source>
        <dbReference type="SAM" id="Phobius"/>
    </source>
</evidence>
<keyword evidence="4" id="KW-1185">Reference proteome</keyword>
<dbReference type="InterPro" id="IPR012429">
    <property type="entry name" value="HGSNAT_cat"/>
</dbReference>
<protein>
    <submittedName>
        <fullName evidence="3">DUF1624 domain-containing protein</fullName>
    </submittedName>
</protein>
<dbReference type="Proteomes" id="UP000593580">
    <property type="component" value="Chromosome"/>
</dbReference>
<dbReference type="AlphaFoldDB" id="A0A7M1B8L1"/>
<dbReference type="PANTHER" id="PTHR40407">
    <property type="entry name" value="MEMBRANE PROTEIN-LIKE PROTEIN"/>
    <property type="match status" value="1"/>
</dbReference>
<feature type="transmembrane region" description="Helical" evidence="1">
    <location>
        <begin position="122"/>
        <end position="155"/>
    </location>
</feature>
<proteinExistence type="predicted"/>
<gene>
    <name evidence="3" type="ORF">FM071_07065</name>
</gene>
<dbReference type="KEGG" id="spal:FM071_07065"/>
<evidence type="ECO:0000313" key="3">
    <source>
        <dbReference type="EMBL" id="QOP46069.1"/>
    </source>
</evidence>
<keyword evidence="1" id="KW-0472">Membrane</keyword>
<keyword evidence="1" id="KW-1133">Transmembrane helix</keyword>